<dbReference type="AlphaFoldDB" id="A0A229XQI1"/>
<proteinExistence type="predicted"/>
<evidence type="ECO:0000256" key="1">
    <source>
        <dbReference type="SAM" id="SignalP"/>
    </source>
</evidence>
<keyword evidence="1" id="KW-0732">Signal</keyword>
<feature type="signal peptide" evidence="1">
    <location>
        <begin position="1"/>
        <end position="19"/>
    </location>
</feature>
<feature type="chain" id="PRO_5011911799" description="Cyanovirin-N domain-containing protein" evidence="1">
    <location>
        <begin position="20"/>
        <end position="117"/>
    </location>
</feature>
<name>A0A229XQI1_9EURO</name>
<reference evidence="2 3" key="1">
    <citation type="submission" date="2018-08" db="EMBL/GenBank/DDBJ databases">
        <title>Draft genome sequences of two Aspergillus turcosus clinical strains isolated from bronchoalveolar lavage fluid: one azole-susceptible and the other azole-resistant.</title>
        <authorList>
            <person name="Parent-Michaud M."/>
            <person name="Dufresne P.J."/>
            <person name="Fournier E."/>
            <person name="Martineau C."/>
            <person name="Moreira S."/>
            <person name="Perkins V."/>
            <person name="De Repentigny L."/>
            <person name="Dufresne S.F."/>
        </authorList>
    </citation>
    <scope>NUCLEOTIDE SEQUENCE [LARGE SCALE GENOMIC DNA]</scope>
    <source>
        <strain evidence="2">HMR AF 1038</strain>
    </source>
</reference>
<evidence type="ECO:0008006" key="4">
    <source>
        <dbReference type="Google" id="ProtNLM"/>
    </source>
</evidence>
<gene>
    <name evidence="2" type="ORF">CFD26_103605</name>
</gene>
<keyword evidence="3" id="KW-1185">Reference proteome</keyword>
<sequence length="117" mass="12616">MQFSLLSFAALLAATSVNATVYMGLRTNYDGHKSQVAWTNGTPEPCSGFSTIVNSDSNPCGRDFYVDGNNGPFRFEGCGGNGLTLFRNGQFNSNCKFESRTINCNGGAKIAQSWACY</sequence>
<accession>A0A229XQI1</accession>
<comment type="caution">
    <text evidence="2">The sequence shown here is derived from an EMBL/GenBank/DDBJ whole genome shotgun (WGS) entry which is preliminary data.</text>
</comment>
<dbReference type="Proteomes" id="UP000215289">
    <property type="component" value="Unassembled WGS sequence"/>
</dbReference>
<dbReference type="EMBL" id="NIDN02000009">
    <property type="protein sequence ID" value="RLM00954.1"/>
    <property type="molecule type" value="Genomic_DNA"/>
</dbReference>
<protein>
    <recommendedName>
        <fullName evidence="4">Cyanovirin-N domain-containing protein</fullName>
    </recommendedName>
</protein>
<organism evidence="2 3">
    <name type="scientific">Aspergillus turcosus</name>
    <dbReference type="NCBI Taxonomy" id="1245748"/>
    <lineage>
        <taxon>Eukaryota</taxon>
        <taxon>Fungi</taxon>
        <taxon>Dikarya</taxon>
        <taxon>Ascomycota</taxon>
        <taxon>Pezizomycotina</taxon>
        <taxon>Eurotiomycetes</taxon>
        <taxon>Eurotiomycetidae</taxon>
        <taxon>Eurotiales</taxon>
        <taxon>Aspergillaceae</taxon>
        <taxon>Aspergillus</taxon>
        <taxon>Aspergillus subgen. Fumigati</taxon>
    </lineage>
</organism>
<evidence type="ECO:0000313" key="2">
    <source>
        <dbReference type="EMBL" id="RLM00954.1"/>
    </source>
</evidence>
<evidence type="ECO:0000313" key="3">
    <source>
        <dbReference type="Proteomes" id="UP000215289"/>
    </source>
</evidence>
<dbReference type="OrthoDB" id="3553614at2759"/>